<proteinExistence type="predicted"/>
<dbReference type="InterPro" id="IPR045860">
    <property type="entry name" value="Snake_toxin-like_sf"/>
</dbReference>
<evidence type="ECO:0000256" key="5">
    <source>
        <dbReference type="ARBA" id="ARBA00022989"/>
    </source>
</evidence>
<evidence type="ECO:0000313" key="11">
    <source>
        <dbReference type="Proteomes" id="UP001359485"/>
    </source>
</evidence>
<accession>A0ABR1B336</accession>
<dbReference type="PANTHER" id="PTHR33562">
    <property type="entry name" value="ATILLA, ISOFORM B-RELATED-RELATED"/>
    <property type="match status" value="1"/>
</dbReference>
<dbReference type="EMBL" id="JAWJWF010000004">
    <property type="protein sequence ID" value="KAK6633905.1"/>
    <property type="molecule type" value="Genomic_DNA"/>
</dbReference>
<dbReference type="Pfam" id="PF17064">
    <property type="entry name" value="QVR"/>
    <property type="match status" value="1"/>
</dbReference>
<protein>
    <recommendedName>
        <fullName evidence="12">Protein sleepless</fullName>
    </recommendedName>
</protein>
<keyword evidence="4" id="KW-0732">Signal</keyword>
<evidence type="ECO:0000256" key="8">
    <source>
        <dbReference type="ARBA" id="ARBA00023288"/>
    </source>
</evidence>
<keyword evidence="3 9" id="KW-0812">Transmembrane</keyword>
<evidence type="ECO:0000313" key="10">
    <source>
        <dbReference type="EMBL" id="KAK6633905.1"/>
    </source>
</evidence>
<dbReference type="InterPro" id="IPR050975">
    <property type="entry name" value="Sleep_regulator"/>
</dbReference>
<feature type="transmembrane region" description="Helical" evidence="9">
    <location>
        <begin position="135"/>
        <end position="159"/>
    </location>
</feature>
<dbReference type="PANTHER" id="PTHR33562:SF17">
    <property type="entry name" value="PROTEIN QUIVER"/>
    <property type="match status" value="1"/>
</dbReference>
<name>A0ABR1B336_POLSC</name>
<keyword evidence="5 9" id="KW-1133">Transmembrane helix</keyword>
<keyword evidence="8" id="KW-0449">Lipoprotein</keyword>
<evidence type="ECO:0000256" key="9">
    <source>
        <dbReference type="SAM" id="Phobius"/>
    </source>
</evidence>
<evidence type="ECO:0000256" key="6">
    <source>
        <dbReference type="ARBA" id="ARBA00023136"/>
    </source>
</evidence>
<sequence>MSGLSFIGFYTIGLVIFVFLTSTAYSISCYVCNSEFDPSCGDPFRPYTIGVLNCSLSIKPDHIAGQEAKLCRKIVQRIQGHVRIFRSCGYIEDPLRDDKECIKRSGTHDVHVDYCSCTGDLCNATNSLNYNLHNILIPLVIGIYAVVTGWLAMLESYLFMTALNIFRQIISSI</sequence>
<dbReference type="SUPFAM" id="SSF57302">
    <property type="entry name" value="Snake toxin-like"/>
    <property type="match status" value="1"/>
</dbReference>
<organism evidence="10 11">
    <name type="scientific">Polyplax serrata</name>
    <name type="common">Common mouse louse</name>
    <dbReference type="NCBI Taxonomy" id="468196"/>
    <lineage>
        <taxon>Eukaryota</taxon>
        <taxon>Metazoa</taxon>
        <taxon>Ecdysozoa</taxon>
        <taxon>Arthropoda</taxon>
        <taxon>Hexapoda</taxon>
        <taxon>Insecta</taxon>
        <taxon>Pterygota</taxon>
        <taxon>Neoptera</taxon>
        <taxon>Paraneoptera</taxon>
        <taxon>Psocodea</taxon>
        <taxon>Troctomorpha</taxon>
        <taxon>Phthiraptera</taxon>
        <taxon>Anoplura</taxon>
        <taxon>Polyplacidae</taxon>
        <taxon>Polyplax</taxon>
    </lineage>
</organism>
<keyword evidence="11" id="KW-1185">Reference proteome</keyword>
<gene>
    <name evidence="10" type="ORF">RUM44_004512</name>
</gene>
<reference evidence="10 11" key="1">
    <citation type="submission" date="2023-09" db="EMBL/GenBank/DDBJ databases">
        <title>Genomes of two closely related lineages of the louse Polyplax serrata with different host specificities.</title>
        <authorList>
            <person name="Martinu J."/>
            <person name="Tarabai H."/>
            <person name="Stefka J."/>
            <person name="Hypsa V."/>
        </authorList>
    </citation>
    <scope>NUCLEOTIDE SEQUENCE [LARGE SCALE GENOMIC DNA]</scope>
    <source>
        <strain evidence="10">98ZLc_SE</strain>
    </source>
</reference>
<comment type="subcellular location">
    <subcellularLocation>
        <location evidence="1">Membrane</location>
        <topology evidence="1">Lipid-anchor</topology>
        <topology evidence="1">GPI-anchor</topology>
    </subcellularLocation>
</comment>
<evidence type="ECO:0000256" key="1">
    <source>
        <dbReference type="ARBA" id="ARBA00004589"/>
    </source>
</evidence>
<evidence type="ECO:0000256" key="4">
    <source>
        <dbReference type="ARBA" id="ARBA00022729"/>
    </source>
</evidence>
<dbReference type="InterPro" id="IPR031424">
    <property type="entry name" value="QVR-like"/>
</dbReference>
<feature type="transmembrane region" description="Helical" evidence="9">
    <location>
        <begin position="7"/>
        <end position="27"/>
    </location>
</feature>
<dbReference type="Proteomes" id="UP001359485">
    <property type="component" value="Unassembled WGS sequence"/>
</dbReference>
<keyword evidence="7" id="KW-0325">Glycoprotein</keyword>
<evidence type="ECO:0000256" key="3">
    <source>
        <dbReference type="ARBA" id="ARBA00022692"/>
    </source>
</evidence>
<keyword evidence="6 9" id="KW-0472">Membrane</keyword>
<keyword evidence="2" id="KW-0336">GPI-anchor</keyword>
<evidence type="ECO:0000256" key="2">
    <source>
        <dbReference type="ARBA" id="ARBA00022622"/>
    </source>
</evidence>
<evidence type="ECO:0000256" key="7">
    <source>
        <dbReference type="ARBA" id="ARBA00023180"/>
    </source>
</evidence>
<evidence type="ECO:0008006" key="12">
    <source>
        <dbReference type="Google" id="ProtNLM"/>
    </source>
</evidence>
<comment type="caution">
    <text evidence="10">The sequence shown here is derived from an EMBL/GenBank/DDBJ whole genome shotgun (WGS) entry which is preliminary data.</text>
</comment>